<evidence type="ECO:0000256" key="6">
    <source>
        <dbReference type="ARBA" id="ARBA00022664"/>
    </source>
</evidence>
<dbReference type="AlphaFoldDB" id="A0AAE1BYE5"/>
<feature type="region of interest" description="Disordered" evidence="15">
    <location>
        <begin position="172"/>
        <end position="271"/>
    </location>
</feature>
<comment type="subunit">
    <text evidence="14">Interacts with POU3F2/Brn-2, ATXN1, TXNL4A, HTT and AR. Interaction with ATXN1 correlates positively with the length of the polyglutamine tract. Interacts with RNA polymerase II large subunit in a phosphorylation-dependent manner. Forms a ternary complex with ATXN1 mutant and phosphorylated RNA polymerase II. Interacts (via C-terminus) with TXNL4A and CD2BP2. Interacts (via WW domain) with ATN1 and SF3B1, and may interact with additional splice factors. Interacts (via WW domain) with WBP11; Leading to reduce interaction between PQBP1 and TXNL4A. Interacts with CAPRIN1. Interacts with DDX1. Interacts with SFPQ. Interacts with KHSRP.</text>
</comment>
<proteinExistence type="predicted"/>
<keyword evidence="11" id="KW-0508">mRNA splicing</keyword>
<keyword evidence="18" id="KW-1185">Reference proteome</keyword>
<dbReference type="PANTHER" id="PTHR21737:SF3">
    <property type="entry name" value="POLYGLUTAMINE-BINDING PROTEIN 1"/>
    <property type="match status" value="1"/>
</dbReference>
<organism evidence="17 18">
    <name type="scientific">Petrolisthes cinctipes</name>
    <name type="common">Flat porcelain crab</name>
    <dbReference type="NCBI Taxonomy" id="88211"/>
    <lineage>
        <taxon>Eukaryota</taxon>
        <taxon>Metazoa</taxon>
        <taxon>Ecdysozoa</taxon>
        <taxon>Arthropoda</taxon>
        <taxon>Crustacea</taxon>
        <taxon>Multicrustacea</taxon>
        <taxon>Malacostraca</taxon>
        <taxon>Eumalacostraca</taxon>
        <taxon>Eucarida</taxon>
        <taxon>Decapoda</taxon>
        <taxon>Pleocyemata</taxon>
        <taxon>Anomura</taxon>
        <taxon>Galatheoidea</taxon>
        <taxon>Porcellanidae</taxon>
        <taxon>Petrolisthes</taxon>
    </lineage>
</organism>
<dbReference type="InterPro" id="IPR036020">
    <property type="entry name" value="WW_dom_sf"/>
</dbReference>
<evidence type="ECO:0000256" key="2">
    <source>
        <dbReference type="ARBA" id="ARBA00004463"/>
    </source>
</evidence>
<keyword evidence="10" id="KW-0804">Transcription</keyword>
<feature type="compositionally biased region" description="Acidic residues" evidence="15">
    <location>
        <begin position="182"/>
        <end position="191"/>
    </location>
</feature>
<evidence type="ECO:0000256" key="7">
    <source>
        <dbReference type="ARBA" id="ARBA00022737"/>
    </source>
</evidence>
<evidence type="ECO:0000259" key="16">
    <source>
        <dbReference type="PROSITE" id="PS50020"/>
    </source>
</evidence>
<feature type="region of interest" description="Disordered" evidence="15">
    <location>
        <begin position="13"/>
        <end position="56"/>
    </location>
</feature>
<dbReference type="GO" id="GO:0043021">
    <property type="term" value="F:ribonucleoprotein complex binding"/>
    <property type="evidence" value="ECO:0007669"/>
    <property type="project" value="TreeGrafter"/>
</dbReference>
<keyword evidence="5" id="KW-0399">Innate immunity</keyword>
<dbReference type="PROSITE" id="PS50020">
    <property type="entry name" value="WW_DOMAIN_2"/>
    <property type="match status" value="1"/>
</dbReference>
<evidence type="ECO:0000256" key="5">
    <source>
        <dbReference type="ARBA" id="ARBA00022588"/>
    </source>
</evidence>
<comment type="caution">
    <text evidence="17">The sequence shown here is derived from an EMBL/GenBank/DDBJ whole genome shotgun (WGS) entry which is preliminary data.</text>
</comment>
<dbReference type="GO" id="GO:0000380">
    <property type="term" value="P:alternative mRNA splicing, via spliceosome"/>
    <property type="evidence" value="ECO:0007669"/>
    <property type="project" value="TreeGrafter"/>
</dbReference>
<evidence type="ECO:0000256" key="10">
    <source>
        <dbReference type="ARBA" id="ARBA00023163"/>
    </source>
</evidence>
<gene>
    <name evidence="17" type="ORF">Pcinc_036519</name>
</gene>
<evidence type="ECO:0000313" key="18">
    <source>
        <dbReference type="Proteomes" id="UP001286313"/>
    </source>
</evidence>
<dbReference type="GO" id="GO:0005737">
    <property type="term" value="C:cytoplasm"/>
    <property type="evidence" value="ECO:0007669"/>
    <property type="project" value="TreeGrafter"/>
</dbReference>
<evidence type="ECO:0000256" key="4">
    <source>
        <dbReference type="ARBA" id="ARBA00022553"/>
    </source>
</evidence>
<reference evidence="17" key="1">
    <citation type="submission" date="2023-10" db="EMBL/GenBank/DDBJ databases">
        <title>Genome assemblies of two species of porcelain crab, Petrolisthes cinctipes and Petrolisthes manimaculis (Anomura: Porcellanidae).</title>
        <authorList>
            <person name="Angst P."/>
        </authorList>
    </citation>
    <scope>NUCLEOTIDE SEQUENCE</scope>
    <source>
        <strain evidence="17">PB745_01</strain>
        <tissue evidence="17">Gill</tissue>
    </source>
</reference>
<dbReference type="PANTHER" id="PTHR21737">
    <property type="entry name" value="POLYGLUTAMINE BINDING PROTEIN 1/MARVEL MEMBRANE-ASSOCIATING DOMAIN CONTAINING 3"/>
    <property type="match status" value="1"/>
</dbReference>
<keyword evidence="12" id="KW-0539">Nucleus</keyword>
<evidence type="ECO:0000256" key="15">
    <source>
        <dbReference type="SAM" id="MobiDB-lite"/>
    </source>
</evidence>
<dbReference type="SMART" id="SM00456">
    <property type="entry name" value="WW"/>
    <property type="match status" value="1"/>
</dbReference>
<accession>A0AAE1BYE5</accession>
<evidence type="ECO:0000313" key="17">
    <source>
        <dbReference type="EMBL" id="KAK3857215.1"/>
    </source>
</evidence>
<feature type="compositionally biased region" description="Acidic residues" evidence="15">
    <location>
        <begin position="31"/>
        <end position="42"/>
    </location>
</feature>
<feature type="compositionally biased region" description="Basic and acidic residues" evidence="15">
    <location>
        <begin position="207"/>
        <end position="235"/>
    </location>
</feature>
<keyword evidence="7" id="KW-0677">Repeat</keyword>
<dbReference type="GO" id="GO:0016607">
    <property type="term" value="C:nuclear speck"/>
    <property type="evidence" value="ECO:0007669"/>
    <property type="project" value="UniProtKB-SubCell"/>
</dbReference>
<dbReference type="Proteomes" id="UP001286313">
    <property type="component" value="Unassembled WGS sequence"/>
</dbReference>
<sequence>MPLPPALAARLAKRGILSSPKDNDSDPAASTEEEIIAEDYDDTPQQQSQPPLHPHHIPPVPFTNTESQTIDPIQGWPGCPNKWNVYHECSKTCKEQWGEGGQLDPEYIRRKLKMLVKYPLPNHWQEILDPGIRRYYYWNTETDLVSWLPPGHTRCQVSRPAATLRREMATELAARKEKEEEKDGDEEMGIDGDDHLSDNSEGSDDEGGPREVVRGSGRRRDPKDRRKDRRARADPDLDPMDPASYGECGRGTWSSGLPQRNEARTGADGQCSCRNYWPQEDLVGMESQMNANEDWAADIGITESLGRRPLLGEDH</sequence>
<keyword evidence="6" id="KW-0507">mRNA processing</keyword>
<evidence type="ECO:0000256" key="13">
    <source>
        <dbReference type="ARBA" id="ARBA00042167"/>
    </source>
</evidence>
<evidence type="ECO:0000256" key="8">
    <source>
        <dbReference type="ARBA" id="ARBA00022859"/>
    </source>
</evidence>
<keyword evidence="4" id="KW-0597">Phosphoprotein</keyword>
<feature type="compositionally biased region" description="Basic and acidic residues" evidence="15">
    <location>
        <begin position="172"/>
        <end position="181"/>
    </location>
</feature>
<evidence type="ECO:0000256" key="3">
    <source>
        <dbReference type="ARBA" id="ARBA00021117"/>
    </source>
</evidence>
<evidence type="ECO:0000256" key="9">
    <source>
        <dbReference type="ARBA" id="ARBA00023015"/>
    </source>
</evidence>
<keyword evidence="9" id="KW-0805">Transcription regulation</keyword>
<comment type="subcellular location">
    <subcellularLocation>
        <location evidence="2">Cytoplasmic granule</location>
    </subcellularLocation>
    <subcellularLocation>
        <location evidence="1">Nucleus speckle</location>
    </subcellularLocation>
</comment>
<dbReference type="GO" id="GO:0045087">
    <property type="term" value="P:innate immune response"/>
    <property type="evidence" value="ECO:0007669"/>
    <property type="project" value="UniProtKB-KW"/>
</dbReference>
<name>A0AAE1BYE5_PETCI</name>
<protein>
    <recommendedName>
        <fullName evidence="3">Polyglutamine-binding protein 1</fullName>
    </recommendedName>
    <alternativeName>
        <fullName evidence="13">Polyglutamine tract-binding protein 1</fullName>
    </alternativeName>
</protein>
<dbReference type="InterPro" id="IPR001202">
    <property type="entry name" value="WW_dom"/>
</dbReference>
<dbReference type="Gene3D" id="2.20.70.10">
    <property type="match status" value="1"/>
</dbReference>
<dbReference type="SUPFAM" id="SSF51045">
    <property type="entry name" value="WW domain"/>
    <property type="match status" value="1"/>
</dbReference>
<evidence type="ECO:0000256" key="11">
    <source>
        <dbReference type="ARBA" id="ARBA00023187"/>
    </source>
</evidence>
<evidence type="ECO:0000256" key="14">
    <source>
        <dbReference type="ARBA" id="ARBA00046362"/>
    </source>
</evidence>
<evidence type="ECO:0000256" key="12">
    <source>
        <dbReference type="ARBA" id="ARBA00023242"/>
    </source>
</evidence>
<feature type="domain" description="WW" evidence="16">
    <location>
        <begin position="118"/>
        <end position="152"/>
    </location>
</feature>
<evidence type="ECO:0000256" key="1">
    <source>
        <dbReference type="ARBA" id="ARBA00004324"/>
    </source>
</evidence>
<keyword evidence="8" id="KW-0391">Immunity</keyword>
<dbReference type="EMBL" id="JAWQEG010005662">
    <property type="protein sequence ID" value="KAK3857215.1"/>
    <property type="molecule type" value="Genomic_DNA"/>
</dbReference>